<dbReference type="Proteomes" id="UP000245119">
    <property type="component" value="Linkage Group LG5"/>
</dbReference>
<dbReference type="OrthoDB" id="21368at2759"/>
<evidence type="ECO:0000256" key="8">
    <source>
        <dbReference type="ARBA" id="ARBA00023242"/>
    </source>
</evidence>
<evidence type="ECO:0000256" key="6">
    <source>
        <dbReference type="ARBA" id="ARBA00022664"/>
    </source>
</evidence>
<protein>
    <recommendedName>
        <fullName evidence="5">U4/U6.U5 small nuclear ribonucleoprotein 27 kDa protein</fullName>
    </recommendedName>
    <alternativeName>
        <fullName evidence="9">U4/U6.U5 tri-snRNP-associated protein 3</fullName>
    </alternativeName>
</protein>
<evidence type="ECO:0000259" key="11">
    <source>
        <dbReference type="Pfam" id="PF08648"/>
    </source>
</evidence>
<evidence type="ECO:0000313" key="13">
    <source>
        <dbReference type="Proteomes" id="UP000245119"/>
    </source>
</evidence>
<dbReference type="AlphaFoldDB" id="A0A2T7P944"/>
<dbReference type="STRING" id="400727.A0A2T7P944"/>
<dbReference type="GO" id="GO:0071011">
    <property type="term" value="C:precatalytic spliceosome"/>
    <property type="evidence" value="ECO:0007669"/>
    <property type="project" value="TreeGrafter"/>
</dbReference>
<keyword evidence="6" id="KW-0507">mRNA processing</keyword>
<evidence type="ECO:0000313" key="12">
    <source>
        <dbReference type="EMBL" id="PVD29938.1"/>
    </source>
</evidence>
<proteinExistence type="inferred from homology"/>
<comment type="subunit">
    <text evidence="4">Part of a tri-snRNP complex.</text>
</comment>
<comment type="subcellular location">
    <subcellularLocation>
        <location evidence="2">Nucleus</location>
    </subcellularLocation>
</comment>
<comment type="caution">
    <text evidence="12">The sequence shown here is derived from an EMBL/GenBank/DDBJ whole genome shotgun (WGS) entry which is preliminary data.</text>
</comment>
<organism evidence="12 13">
    <name type="scientific">Pomacea canaliculata</name>
    <name type="common">Golden apple snail</name>
    <dbReference type="NCBI Taxonomy" id="400727"/>
    <lineage>
        <taxon>Eukaryota</taxon>
        <taxon>Metazoa</taxon>
        <taxon>Spiralia</taxon>
        <taxon>Lophotrochozoa</taxon>
        <taxon>Mollusca</taxon>
        <taxon>Gastropoda</taxon>
        <taxon>Caenogastropoda</taxon>
        <taxon>Architaenioglossa</taxon>
        <taxon>Ampullarioidea</taxon>
        <taxon>Ampullariidae</taxon>
        <taxon>Pomacea</taxon>
    </lineage>
</organism>
<feature type="domain" description="U4/U6.U5 small nuclear ribonucleoprotein 27kDa protein" evidence="11">
    <location>
        <begin position="36"/>
        <end position="90"/>
    </location>
</feature>
<dbReference type="PANTHER" id="PTHR31077:SF1">
    <property type="entry name" value="U4_U6.U5 SMALL NUCLEAR RIBONUCLEOPROTEIN 27 KDA PROTEIN"/>
    <property type="match status" value="1"/>
</dbReference>
<evidence type="ECO:0000256" key="2">
    <source>
        <dbReference type="ARBA" id="ARBA00004123"/>
    </source>
</evidence>
<keyword evidence="13" id="KW-1185">Reference proteome</keyword>
<keyword evidence="8" id="KW-0539">Nucleus</keyword>
<evidence type="ECO:0000256" key="5">
    <source>
        <dbReference type="ARBA" id="ARBA00014357"/>
    </source>
</evidence>
<gene>
    <name evidence="12" type="ORF">C0Q70_09198</name>
</gene>
<accession>A0A2T7P944</accession>
<feature type="region of interest" description="Disordered" evidence="10">
    <location>
        <begin position="1"/>
        <end position="23"/>
    </location>
</feature>
<name>A0A2T7P944_POMCA</name>
<evidence type="ECO:0000256" key="9">
    <source>
        <dbReference type="ARBA" id="ARBA00031864"/>
    </source>
</evidence>
<dbReference type="EMBL" id="PZQS01000005">
    <property type="protein sequence ID" value="PVD29938.1"/>
    <property type="molecule type" value="Genomic_DNA"/>
</dbReference>
<evidence type="ECO:0000256" key="10">
    <source>
        <dbReference type="SAM" id="MobiDB-lite"/>
    </source>
</evidence>
<comment type="function">
    <text evidence="1">May play a role in mRNA splicing.</text>
</comment>
<evidence type="ECO:0000256" key="1">
    <source>
        <dbReference type="ARBA" id="ARBA00003632"/>
    </source>
</evidence>
<dbReference type="PANTHER" id="PTHR31077">
    <property type="entry name" value="U4/U6.U5 SMALL NUCLEAR RIBONUCLEOPROTEIN 27 KDA PROTEIN"/>
    <property type="match status" value="1"/>
</dbReference>
<dbReference type="GO" id="GO:0008380">
    <property type="term" value="P:RNA splicing"/>
    <property type="evidence" value="ECO:0007669"/>
    <property type="project" value="UniProtKB-KW"/>
</dbReference>
<evidence type="ECO:0000256" key="7">
    <source>
        <dbReference type="ARBA" id="ARBA00023187"/>
    </source>
</evidence>
<comment type="similarity">
    <text evidence="3">Belongs to the SNUT3 family.</text>
</comment>
<dbReference type="InterPro" id="IPR013957">
    <property type="entry name" value="SNRNP27"/>
</dbReference>
<dbReference type="Pfam" id="PF08648">
    <property type="entry name" value="SNRNP27"/>
    <property type="match status" value="1"/>
</dbReference>
<sequence>MYFCHREVGKPSQVEKKPPAIEKPKIDESQLVGLSEEDREMITLMGFANFETTKGKKVDGNDMYAANIQRKRRYRQYMNRRGGFNRPLDFIA</sequence>
<evidence type="ECO:0000256" key="4">
    <source>
        <dbReference type="ARBA" id="ARBA00011825"/>
    </source>
</evidence>
<reference evidence="12 13" key="1">
    <citation type="submission" date="2018-04" db="EMBL/GenBank/DDBJ databases">
        <title>The genome of golden apple snail Pomacea canaliculata provides insight into stress tolerance and invasive adaptation.</title>
        <authorList>
            <person name="Liu C."/>
            <person name="Liu B."/>
            <person name="Ren Y."/>
            <person name="Zhang Y."/>
            <person name="Wang H."/>
            <person name="Li S."/>
            <person name="Jiang F."/>
            <person name="Yin L."/>
            <person name="Zhang G."/>
            <person name="Qian W."/>
            <person name="Fan W."/>
        </authorList>
    </citation>
    <scope>NUCLEOTIDE SEQUENCE [LARGE SCALE GENOMIC DNA]</scope>
    <source>
        <strain evidence="12">SZHN2017</strain>
        <tissue evidence="12">Muscle</tissue>
    </source>
</reference>
<dbReference type="GO" id="GO:0006397">
    <property type="term" value="P:mRNA processing"/>
    <property type="evidence" value="ECO:0007669"/>
    <property type="project" value="UniProtKB-KW"/>
</dbReference>
<evidence type="ECO:0000256" key="3">
    <source>
        <dbReference type="ARBA" id="ARBA00008218"/>
    </source>
</evidence>
<keyword evidence="7" id="KW-0508">mRNA splicing</keyword>